<feature type="non-terminal residue" evidence="7">
    <location>
        <position position="1"/>
    </location>
</feature>
<keyword evidence="2" id="KW-0479">Metal-binding</keyword>
<reference evidence="8" key="2">
    <citation type="submission" date="2015-01" db="EMBL/GenBank/DDBJ databases">
        <title>Evolutionary Origins and Diversification of the Mycorrhizal Mutualists.</title>
        <authorList>
            <consortium name="DOE Joint Genome Institute"/>
            <consortium name="Mycorrhizal Genomics Consortium"/>
            <person name="Kohler A."/>
            <person name="Kuo A."/>
            <person name="Nagy L.G."/>
            <person name="Floudas D."/>
            <person name="Copeland A."/>
            <person name="Barry K.W."/>
            <person name="Cichocki N."/>
            <person name="Veneault-Fourrey C."/>
            <person name="LaButti K."/>
            <person name="Lindquist E.A."/>
            <person name="Lipzen A."/>
            <person name="Lundell T."/>
            <person name="Morin E."/>
            <person name="Murat C."/>
            <person name="Riley R."/>
            <person name="Ohm R."/>
            <person name="Sun H."/>
            <person name="Tunlid A."/>
            <person name="Henrissat B."/>
            <person name="Grigoriev I.V."/>
            <person name="Hibbett D.S."/>
            <person name="Martin F."/>
        </authorList>
    </citation>
    <scope>NUCLEOTIDE SEQUENCE [LARGE SCALE GENOMIC DNA]</scope>
    <source>
        <strain evidence="8">Marx 270</strain>
    </source>
</reference>
<dbReference type="AlphaFoldDB" id="A0A0C3MZF1"/>
<dbReference type="HOGENOM" id="CLU_039070_4_1_1"/>
<sequence length="275" mass="30823">ITYPTVLIDKEGGILLWYLPNAISQAYQSEVWNSLGMLSILLQRSLKSNGTGGWWHNVKNFRNTANVKGTIDLSPAWFQQGHGPSNPTHHPEVSLVLKSKSRSKEVREWLQCTAGLHAVLSGALRLIHLNMYLHGWEAIARLRSKAAARQDQDMEVVLPMWNSVYSSMSVMVNRASPPHKDTNGRKVWLDTLLTIGNYPQLDFLVLELGIRLQYNPGTVIALAGSALVHQVDGIDGDRACLAYYMRENVHQYVQVPLCERPHISDIAVDLQAVRP</sequence>
<evidence type="ECO:0000256" key="2">
    <source>
        <dbReference type="ARBA" id="ARBA00022723"/>
    </source>
</evidence>
<dbReference type="Pfam" id="PF12851">
    <property type="entry name" value="Tet_JBP"/>
    <property type="match status" value="1"/>
</dbReference>
<dbReference type="GO" id="GO:0051213">
    <property type="term" value="F:dioxygenase activity"/>
    <property type="evidence" value="ECO:0007669"/>
    <property type="project" value="UniProtKB-KW"/>
</dbReference>
<proteinExistence type="predicted"/>
<evidence type="ECO:0000256" key="4">
    <source>
        <dbReference type="ARBA" id="ARBA00023002"/>
    </source>
</evidence>
<protein>
    <recommendedName>
        <fullName evidence="6">2OGFeDO JBP1/TET oxygenase domain-containing protein</fullName>
    </recommendedName>
</protein>
<dbReference type="InParanoid" id="A0A0C3MZF1"/>
<dbReference type="Proteomes" id="UP000054217">
    <property type="component" value="Unassembled WGS sequence"/>
</dbReference>
<organism evidence="7 8">
    <name type="scientific">Pisolithus tinctorius Marx 270</name>
    <dbReference type="NCBI Taxonomy" id="870435"/>
    <lineage>
        <taxon>Eukaryota</taxon>
        <taxon>Fungi</taxon>
        <taxon>Dikarya</taxon>
        <taxon>Basidiomycota</taxon>
        <taxon>Agaricomycotina</taxon>
        <taxon>Agaricomycetes</taxon>
        <taxon>Agaricomycetidae</taxon>
        <taxon>Boletales</taxon>
        <taxon>Sclerodermatineae</taxon>
        <taxon>Pisolithaceae</taxon>
        <taxon>Pisolithus</taxon>
    </lineage>
</organism>
<dbReference type="InterPro" id="IPR024779">
    <property type="entry name" value="2OGFeDO_JBP1/TET_oxygenase_dom"/>
</dbReference>
<keyword evidence="5" id="KW-0408">Iron</keyword>
<dbReference type="OrthoDB" id="3259298at2759"/>
<keyword evidence="4" id="KW-0560">Oxidoreductase</keyword>
<dbReference type="Gene3D" id="3.60.130.30">
    <property type="match status" value="1"/>
</dbReference>
<dbReference type="STRING" id="870435.A0A0C3MZF1"/>
<keyword evidence="8" id="KW-1185">Reference proteome</keyword>
<evidence type="ECO:0000256" key="5">
    <source>
        <dbReference type="ARBA" id="ARBA00023004"/>
    </source>
</evidence>
<evidence type="ECO:0000313" key="8">
    <source>
        <dbReference type="Proteomes" id="UP000054217"/>
    </source>
</evidence>
<reference evidence="7 8" key="1">
    <citation type="submission" date="2014-04" db="EMBL/GenBank/DDBJ databases">
        <authorList>
            <consortium name="DOE Joint Genome Institute"/>
            <person name="Kuo A."/>
            <person name="Kohler A."/>
            <person name="Costa M.D."/>
            <person name="Nagy L.G."/>
            <person name="Floudas D."/>
            <person name="Copeland A."/>
            <person name="Barry K.W."/>
            <person name="Cichocki N."/>
            <person name="Veneault-Fourrey C."/>
            <person name="LaButti K."/>
            <person name="Lindquist E.A."/>
            <person name="Lipzen A."/>
            <person name="Lundell T."/>
            <person name="Morin E."/>
            <person name="Murat C."/>
            <person name="Sun H."/>
            <person name="Tunlid A."/>
            <person name="Henrissat B."/>
            <person name="Grigoriev I.V."/>
            <person name="Hibbett D.S."/>
            <person name="Martin F."/>
            <person name="Nordberg H.P."/>
            <person name="Cantor M.N."/>
            <person name="Hua S.X."/>
        </authorList>
    </citation>
    <scope>NUCLEOTIDE SEQUENCE [LARGE SCALE GENOMIC DNA]</scope>
    <source>
        <strain evidence="7 8">Marx 270</strain>
    </source>
</reference>
<comment type="cofactor">
    <cofactor evidence="1">
        <name>Fe(2+)</name>
        <dbReference type="ChEBI" id="CHEBI:29033"/>
    </cofactor>
</comment>
<evidence type="ECO:0000256" key="3">
    <source>
        <dbReference type="ARBA" id="ARBA00022964"/>
    </source>
</evidence>
<dbReference type="EMBL" id="KN832107">
    <property type="protein sequence ID" value="KIN94249.1"/>
    <property type="molecule type" value="Genomic_DNA"/>
</dbReference>
<accession>A0A0C3MZF1</accession>
<gene>
    <name evidence="7" type="ORF">M404DRAFT_168790</name>
</gene>
<evidence type="ECO:0000256" key="1">
    <source>
        <dbReference type="ARBA" id="ARBA00001954"/>
    </source>
</evidence>
<evidence type="ECO:0000259" key="6">
    <source>
        <dbReference type="Pfam" id="PF12851"/>
    </source>
</evidence>
<evidence type="ECO:0000313" key="7">
    <source>
        <dbReference type="EMBL" id="KIN94249.1"/>
    </source>
</evidence>
<keyword evidence="3" id="KW-0223">Dioxygenase</keyword>
<feature type="domain" description="2OGFeDO JBP1/TET oxygenase" evidence="6">
    <location>
        <begin position="97"/>
        <end position="247"/>
    </location>
</feature>
<name>A0A0C3MZF1_PISTI</name>
<dbReference type="GO" id="GO:0046872">
    <property type="term" value="F:metal ion binding"/>
    <property type="evidence" value="ECO:0007669"/>
    <property type="project" value="UniProtKB-KW"/>
</dbReference>